<reference evidence="3 4" key="1">
    <citation type="submission" date="2024-10" db="EMBL/GenBank/DDBJ databases">
        <title>The Natural Products Discovery Center: Release of the First 8490 Sequenced Strains for Exploring Actinobacteria Biosynthetic Diversity.</title>
        <authorList>
            <person name="Kalkreuter E."/>
            <person name="Kautsar S.A."/>
            <person name="Yang D."/>
            <person name="Bader C.D."/>
            <person name="Teijaro C.N."/>
            <person name="Fluegel L."/>
            <person name="Davis C.M."/>
            <person name="Simpson J.R."/>
            <person name="Lauterbach L."/>
            <person name="Steele A.D."/>
            <person name="Gui C."/>
            <person name="Meng S."/>
            <person name="Li G."/>
            <person name="Viehrig K."/>
            <person name="Ye F."/>
            <person name="Su P."/>
            <person name="Kiefer A.F."/>
            <person name="Nichols A."/>
            <person name="Cepeda A.J."/>
            <person name="Yan W."/>
            <person name="Fan B."/>
            <person name="Jiang Y."/>
            <person name="Adhikari A."/>
            <person name="Zheng C.-J."/>
            <person name="Schuster L."/>
            <person name="Cowan T.M."/>
            <person name="Smanski M.J."/>
            <person name="Chevrette M.G."/>
            <person name="De Carvalho L.P.S."/>
            <person name="Shen B."/>
        </authorList>
    </citation>
    <scope>NUCLEOTIDE SEQUENCE [LARGE SCALE GENOMIC DNA]</scope>
    <source>
        <strain evidence="3 4">NPDC005497</strain>
    </source>
</reference>
<comment type="caution">
    <text evidence="3">The sequence shown here is derived from an EMBL/GenBank/DDBJ whole genome shotgun (WGS) entry which is preliminary data.</text>
</comment>
<feature type="compositionally biased region" description="Basic residues" evidence="1">
    <location>
        <begin position="116"/>
        <end position="126"/>
    </location>
</feature>
<feature type="region of interest" description="Disordered" evidence="1">
    <location>
        <begin position="73"/>
        <end position="126"/>
    </location>
</feature>
<accession>A0ABW6N7N4</accession>
<feature type="compositionally biased region" description="Basic and acidic residues" evidence="1">
    <location>
        <begin position="80"/>
        <end position="90"/>
    </location>
</feature>
<sequence length="126" mass="13399">MKDLKFEQKRSLSRQEAADQLTALADALREGGDAELELGPGTLGLRIPDDLRSEMEVEIGDGEIELEIELKWATAPTRATRSDTDAPGEKPRRKTASAGTGRSGTGRSGTGTGKTRSTKRSAAKSA</sequence>
<dbReference type="NCBIfam" id="TIGR04354">
    <property type="entry name" value="amphi-Trp"/>
    <property type="match status" value="1"/>
</dbReference>
<gene>
    <name evidence="3" type="ORF">ACFYQT_35905</name>
</gene>
<dbReference type="EMBL" id="JBIAJP010000015">
    <property type="protein sequence ID" value="MFF0008793.1"/>
    <property type="molecule type" value="Genomic_DNA"/>
</dbReference>
<organism evidence="3 4">
    <name type="scientific">Streptomyces tibetensis</name>
    <dbReference type="NCBI Taxonomy" id="2382123"/>
    <lineage>
        <taxon>Bacteria</taxon>
        <taxon>Bacillati</taxon>
        <taxon>Actinomycetota</taxon>
        <taxon>Actinomycetes</taxon>
        <taxon>Kitasatosporales</taxon>
        <taxon>Streptomycetaceae</taxon>
        <taxon>Streptomyces</taxon>
    </lineage>
</organism>
<evidence type="ECO:0000259" key="2">
    <source>
        <dbReference type="Pfam" id="PF20068"/>
    </source>
</evidence>
<feature type="compositionally biased region" description="Gly residues" evidence="1">
    <location>
        <begin position="101"/>
        <end position="112"/>
    </location>
</feature>
<evidence type="ECO:0000256" key="1">
    <source>
        <dbReference type="SAM" id="MobiDB-lite"/>
    </source>
</evidence>
<protein>
    <submittedName>
        <fullName evidence="3">Amphi-Trp domain-containing protein</fullName>
    </submittedName>
</protein>
<dbReference type="InterPro" id="IPR027598">
    <property type="entry name" value="Amphi-Trp_dom"/>
</dbReference>
<evidence type="ECO:0000313" key="4">
    <source>
        <dbReference type="Proteomes" id="UP001601422"/>
    </source>
</evidence>
<evidence type="ECO:0000313" key="3">
    <source>
        <dbReference type="EMBL" id="MFF0008793.1"/>
    </source>
</evidence>
<keyword evidence="4" id="KW-1185">Reference proteome</keyword>
<feature type="domain" description="Amphi-Trp" evidence="2">
    <location>
        <begin position="4"/>
        <end position="78"/>
    </location>
</feature>
<dbReference type="RefSeq" id="WP_361944512.1">
    <property type="nucleotide sequence ID" value="NZ_JBEXVS010000031.1"/>
</dbReference>
<name>A0ABW6N7N4_9ACTN</name>
<proteinExistence type="predicted"/>
<dbReference type="Proteomes" id="UP001601422">
    <property type="component" value="Unassembled WGS sequence"/>
</dbReference>
<dbReference type="Pfam" id="PF20068">
    <property type="entry name" value="Amphi-Trp"/>
    <property type="match status" value="1"/>
</dbReference>